<dbReference type="OrthoDB" id="5086500at2759"/>
<dbReference type="GO" id="GO:0043531">
    <property type="term" value="F:ADP binding"/>
    <property type="evidence" value="ECO:0007669"/>
    <property type="project" value="InterPro"/>
</dbReference>
<dbReference type="InterPro" id="IPR019734">
    <property type="entry name" value="TPR_rpt"/>
</dbReference>
<dbReference type="Pfam" id="PF00931">
    <property type="entry name" value="NB-ARC"/>
    <property type="match status" value="1"/>
</dbReference>
<feature type="region of interest" description="Disordered" evidence="1">
    <location>
        <begin position="1"/>
        <end position="30"/>
    </location>
</feature>
<dbReference type="SMART" id="SM00028">
    <property type="entry name" value="TPR"/>
    <property type="match status" value="4"/>
</dbReference>
<evidence type="ECO:0000313" key="3">
    <source>
        <dbReference type="EMBL" id="KAH7133732.1"/>
    </source>
</evidence>
<dbReference type="Gene3D" id="3.40.50.300">
    <property type="entry name" value="P-loop containing nucleotide triphosphate hydrolases"/>
    <property type="match status" value="1"/>
</dbReference>
<dbReference type="SUPFAM" id="SSF48452">
    <property type="entry name" value="TPR-like"/>
    <property type="match status" value="2"/>
</dbReference>
<proteinExistence type="predicted"/>
<dbReference type="InterPro" id="IPR052374">
    <property type="entry name" value="SERAC1"/>
</dbReference>
<dbReference type="Pfam" id="PF13424">
    <property type="entry name" value="TPR_12"/>
    <property type="match status" value="1"/>
</dbReference>
<sequence length="1067" mass="119196">MTAVNMAESKNPVSPEIKASDVNSSTDTPESKAVAIRKLIPKISGSDLGLKIRYQPAEQEDIEIDLVAVHGIGVDPKTSWVHQPSGVDWLEHESMLPHDLKTARIMSFNYDSVWIGDDAVKQSLNSVAKKLLNALRSERKDCPFRPLLLIGHCFGGLVIQKAYNVAVFHPDDWSNLSESITGMIFMGTPHQGLRDSSQLGSQGKIYAYIVESKLQIQDQSFKTMAQDNGELTDTVHDFTRRLQTCPSPPQVFCFFEEKQTKVGAIVGLHDISEFMVGERSGSLDGHKNLGLALNHFNLNKFDCNQNDHYRSVQRQINEMKEASLKLLHAREMDKVPPSPSLQHYTPTYAAPIKREVNFAPRGGVLKTIDKRFCKTLKVVLYGESGYGKTHIAVEYTHAYLQSHPGARVHWVNAASAEQLQLSYMRIAKTLNLSKESEERHHAIEAVHRSLKHDSSGAWLMIFDGLEKEAHLTTTSPHNSGKSLLDLLPTGMFARVLLTTRSRSLAKHLVGDDTKSMIRVDALKDENALAILGSTRSDSARTDTTLDLANTLDGSPGVLTLANSYMTKSSHMKKSSNKTSPRKYLQLIRDKPADQPSAAHAWALLHGLIQTKNPEAAELVLLISTLDVQYVPDILLSRHETSELIPVLEEYGIIEPSQDRRIIFMTALFRSLGQQWLAAHGKKASVEELTLHSVLDKFTGDARESLLPCALAVCKFKPSSAESSLHLATLMSKVSEYYMDLGEPKKALKPLEQCLSLREKHSDTDTTKALVQETKQAIENASTQAAKKKKGVSLPIKATRQFDEENQFLELEKSDAQWRDRNTVRTASDVAARRMAQGQYEGPDSAASMYQRVFTWVNSKEQDNPLDLARNQYNLALAQDAQGQHDNAEELLRDALQRVHAKIDTKKPVSVANDLFHKISGSLAVMYCAQGRFKEAEEAFRLVLPGQWKALGPNHPETLLTRHNFALLLQELGHYDKAAEELAQVLMAQGKLLGFDDPTTLQTTRSIALNLRLRDRFDDSKKLYKAVIKSQAEVLWKKHVDTVKTELMLQELVQDLESRQELPALDGN</sequence>
<keyword evidence="4" id="KW-1185">Reference proteome</keyword>
<name>A0A9P9EAB7_9HYPO</name>
<dbReference type="Pfam" id="PF13181">
    <property type="entry name" value="TPR_8"/>
    <property type="match status" value="1"/>
</dbReference>
<dbReference type="SUPFAM" id="SSF52540">
    <property type="entry name" value="P-loop containing nucleoside triphosphate hydrolases"/>
    <property type="match status" value="1"/>
</dbReference>
<dbReference type="Gene3D" id="3.40.50.1820">
    <property type="entry name" value="alpha/beta hydrolase"/>
    <property type="match status" value="1"/>
</dbReference>
<organism evidence="3 4">
    <name type="scientific">Dactylonectria macrodidyma</name>
    <dbReference type="NCBI Taxonomy" id="307937"/>
    <lineage>
        <taxon>Eukaryota</taxon>
        <taxon>Fungi</taxon>
        <taxon>Dikarya</taxon>
        <taxon>Ascomycota</taxon>
        <taxon>Pezizomycotina</taxon>
        <taxon>Sordariomycetes</taxon>
        <taxon>Hypocreomycetidae</taxon>
        <taxon>Hypocreales</taxon>
        <taxon>Nectriaceae</taxon>
        <taxon>Dactylonectria</taxon>
    </lineage>
</organism>
<comment type="caution">
    <text evidence="3">The sequence shown here is derived from an EMBL/GenBank/DDBJ whole genome shotgun (WGS) entry which is preliminary data.</text>
</comment>
<dbReference type="InterPro" id="IPR011990">
    <property type="entry name" value="TPR-like_helical_dom_sf"/>
</dbReference>
<protein>
    <recommendedName>
        <fullName evidence="2">NB-ARC domain-containing protein</fullName>
    </recommendedName>
</protein>
<dbReference type="PANTHER" id="PTHR48182:SF3">
    <property type="entry name" value="DUF676 DOMAIN-CONTAINING PROTEIN"/>
    <property type="match status" value="1"/>
</dbReference>
<dbReference type="InterPro" id="IPR002182">
    <property type="entry name" value="NB-ARC"/>
</dbReference>
<evidence type="ECO:0000313" key="4">
    <source>
        <dbReference type="Proteomes" id="UP000738349"/>
    </source>
</evidence>
<reference evidence="3" key="1">
    <citation type="journal article" date="2021" name="Nat. Commun.">
        <title>Genetic determinants of endophytism in the Arabidopsis root mycobiome.</title>
        <authorList>
            <person name="Mesny F."/>
            <person name="Miyauchi S."/>
            <person name="Thiergart T."/>
            <person name="Pickel B."/>
            <person name="Atanasova L."/>
            <person name="Karlsson M."/>
            <person name="Huettel B."/>
            <person name="Barry K.W."/>
            <person name="Haridas S."/>
            <person name="Chen C."/>
            <person name="Bauer D."/>
            <person name="Andreopoulos W."/>
            <person name="Pangilinan J."/>
            <person name="LaButti K."/>
            <person name="Riley R."/>
            <person name="Lipzen A."/>
            <person name="Clum A."/>
            <person name="Drula E."/>
            <person name="Henrissat B."/>
            <person name="Kohler A."/>
            <person name="Grigoriev I.V."/>
            <person name="Martin F.M."/>
            <person name="Hacquard S."/>
        </authorList>
    </citation>
    <scope>NUCLEOTIDE SEQUENCE</scope>
    <source>
        <strain evidence="3">MPI-CAGE-AT-0147</strain>
    </source>
</reference>
<evidence type="ECO:0000256" key="1">
    <source>
        <dbReference type="SAM" id="MobiDB-lite"/>
    </source>
</evidence>
<feature type="domain" description="NB-ARC" evidence="2">
    <location>
        <begin position="378"/>
        <end position="532"/>
    </location>
</feature>
<dbReference type="AlphaFoldDB" id="A0A9P9EAB7"/>
<dbReference type="Gene3D" id="1.25.40.10">
    <property type="entry name" value="Tetratricopeptide repeat domain"/>
    <property type="match status" value="2"/>
</dbReference>
<dbReference type="Proteomes" id="UP000738349">
    <property type="component" value="Unassembled WGS sequence"/>
</dbReference>
<accession>A0A9P9EAB7</accession>
<dbReference type="EMBL" id="JAGMUV010000015">
    <property type="protein sequence ID" value="KAH7133732.1"/>
    <property type="molecule type" value="Genomic_DNA"/>
</dbReference>
<dbReference type="InterPro" id="IPR027417">
    <property type="entry name" value="P-loop_NTPase"/>
</dbReference>
<dbReference type="PANTHER" id="PTHR48182">
    <property type="entry name" value="PROTEIN SERAC1"/>
    <property type="match status" value="1"/>
</dbReference>
<dbReference type="SUPFAM" id="SSF53474">
    <property type="entry name" value="alpha/beta-Hydrolases"/>
    <property type="match status" value="1"/>
</dbReference>
<gene>
    <name evidence="3" type="ORF">EDB81DRAFT_805040</name>
</gene>
<dbReference type="Pfam" id="PF13374">
    <property type="entry name" value="TPR_10"/>
    <property type="match status" value="1"/>
</dbReference>
<evidence type="ECO:0000259" key="2">
    <source>
        <dbReference type="Pfam" id="PF00931"/>
    </source>
</evidence>
<dbReference type="InterPro" id="IPR029058">
    <property type="entry name" value="AB_hydrolase_fold"/>
</dbReference>